<accession>A0ABV8JRJ7</accession>
<reference evidence="2" key="1">
    <citation type="journal article" date="2019" name="Int. J. Syst. Evol. Microbiol.">
        <title>The Global Catalogue of Microorganisms (GCM) 10K type strain sequencing project: providing services to taxonomists for standard genome sequencing and annotation.</title>
        <authorList>
            <consortium name="The Broad Institute Genomics Platform"/>
            <consortium name="The Broad Institute Genome Sequencing Center for Infectious Disease"/>
            <person name="Wu L."/>
            <person name="Ma J."/>
        </authorList>
    </citation>
    <scope>NUCLEOTIDE SEQUENCE [LARGE SCALE GENOMIC DNA]</scope>
    <source>
        <strain evidence="2">CECT 7477</strain>
    </source>
</reference>
<comment type="caution">
    <text evidence="1">The sequence shown here is derived from an EMBL/GenBank/DDBJ whole genome shotgun (WGS) entry which is preliminary data.</text>
</comment>
<dbReference type="RefSeq" id="WP_317175465.1">
    <property type="nucleotide sequence ID" value="NZ_JACYFJ010000001.1"/>
</dbReference>
<dbReference type="EMBL" id="JBHSAW010000004">
    <property type="protein sequence ID" value="MFC4095705.1"/>
    <property type="molecule type" value="Genomic_DNA"/>
</dbReference>
<protein>
    <submittedName>
        <fullName evidence="1">IPExxxVDY family protein</fullName>
    </submittedName>
</protein>
<keyword evidence="2" id="KW-1185">Reference proteome</keyword>
<name>A0ABV8JRJ7_9FLAO</name>
<organism evidence="1 2">
    <name type="scientific">Euzebyella saccharophila</name>
    <dbReference type="NCBI Taxonomy" id="679664"/>
    <lineage>
        <taxon>Bacteria</taxon>
        <taxon>Pseudomonadati</taxon>
        <taxon>Bacteroidota</taxon>
        <taxon>Flavobacteriia</taxon>
        <taxon>Flavobacteriales</taxon>
        <taxon>Flavobacteriaceae</taxon>
        <taxon>Euzebyella</taxon>
    </lineage>
</organism>
<evidence type="ECO:0000313" key="2">
    <source>
        <dbReference type="Proteomes" id="UP001595814"/>
    </source>
</evidence>
<gene>
    <name evidence="1" type="ORF">ACFOUT_07450</name>
</gene>
<dbReference type="InterPro" id="IPR047690">
    <property type="entry name" value="IPExxxVDY_fam"/>
</dbReference>
<evidence type="ECO:0000313" key="1">
    <source>
        <dbReference type="EMBL" id="MFC4095705.1"/>
    </source>
</evidence>
<sequence length="166" mass="19445">MVLIVYLLLSVLMVAVHKISADFYEDSFDLIALHSSFEDYAIAYALNLTLKASFRRRRKDLDISTHTTVPIFEWKDDINDRYWTFFPNNCLKEDQTARTDLFSNEPGYSNFTMVPEHKDVDYFLKLEQDEFNDTDELLKSLLAVPQIIAAYKIDINKLKSKNNLIF</sequence>
<dbReference type="NCBIfam" id="NF033205">
    <property type="entry name" value="IPExxxVDY"/>
    <property type="match status" value="1"/>
</dbReference>
<proteinExistence type="predicted"/>
<dbReference type="Proteomes" id="UP001595814">
    <property type="component" value="Unassembled WGS sequence"/>
</dbReference>